<dbReference type="InterPro" id="IPR003141">
    <property type="entry name" value="Pol/His_phosphatase_N"/>
</dbReference>
<dbReference type="AlphaFoldDB" id="A0A5C9A522"/>
<dbReference type="InterPro" id="IPR016195">
    <property type="entry name" value="Pol/histidinol_Pase-like"/>
</dbReference>
<dbReference type="Pfam" id="PF02811">
    <property type="entry name" value="PHP"/>
    <property type="match status" value="1"/>
</dbReference>
<dbReference type="Gene3D" id="3.20.20.140">
    <property type="entry name" value="Metal-dependent hydrolases"/>
    <property type="match status" value="1"/>
</dbReference>
<reference evidence="2 3" key="1">
    <citation type="submission" date="2019-08" db="EMBL/GenBank/DDBJ databases">
        <title>Parahaliea maris sp. nov., isolated from the surface seawater.</title>
        <authorList>
            <person name="Liu Y."/>
        </authorList>
    </citation>
    <scope>NUCLEOTIDE SEQUENCE [LARGE SCALE GENOMIC DNA]</scope>
    <source>
        <strain evidence="2 3">S2-26</strain>
    </source>
</reference>
<gene>
    <name evidence="2" type="ORF">FVW59_03780</name>
</gene>
<dbReference type="SUPFAM" id="SSF89550">
    <property type="entry name" value="PHP domain-like"/>
    <property type="match status" value="1"/>
</dbReference>
<dbReference type="PANTHER" id="PTHR42924:SF3">
    <property type="entry name" value="POLYMERASE_HISTIDINOL PHOSPHATASE N-TERMINAL DOMAIN-CONTAINING PROTEIN"/>
    <property type="match status" value="1"/>
</dbReference>
<dbReference type="PANTHER" id="PTHR42924">
    <property type="entry name" value="EXONUCLEASE"/>
    <property type="match status" value="1"/>
</dbReference>
<feature type="domain" description="Polymerase/histidinol phosphatase N-terminal" evidence="1">
    <location>
        <begin position="1"/>
        <end position="66"/>
    </location>
</feature>
<dbReference type="SMART" id="SM00481">
    <property type="entry name" value="POLIIIAc"/>
    <property type="match status" value="1"/>
</dbReference>
<dbReference type="InterPro" id="IPR004013">
    <property type="entry name" value="PHP_dom"/>
</dbReference>
<evidence type="ECO:0000313" key="3">
    <source>
        <dbReference type="Proteomes" id="UP000321933"/>
    </source>
</evidence>
<dbReference type="OrthoDB" id="9804333at2"/>
<dbReference type="GO" id="GO:0035312">
    <property type="term" value="F:5'-3' DNA exonuclease activity"/>
    <property type="evidence" value="ECO:0007669"/>
    <property type="project" value="TreeGrafter"/>
</dbReference>
<name>A0A5C9A522_9GAMM</name>
<dbReference type="CDD" id="cd07438">
    <property type="entry name" value="PHP_HisPPase_AMP"/>
    <property type="match status" value="1"/>
</dbReference>
<dbReference type="Proteomes" id="UP000321933">
    <property type="component" value="Unassembled WGS sequence"/>
</dbReference>
<comment type="caution">
    <text evidence="2">The sequence shown here is derived from an EMBL/GenBank/DDBJ whole genome shotgun (WGS) entry which is preliminary data.</text>
</comment>
<organism evidence="2 3">
    <name type="scientific">Parahaliea aestuarii</name>
    <dbReference type="NCBI Taxonomy" id="1852021"/>
    <lineage>
        <taxon>Bacteria</taxon>
        <taxon>Pseudomonadati</taxon>
        <taxon>Pseudomonadota</taxon>
        <taxon>Gammaproteobacteria</taxon>
        <taxon>Cellvibrionales</taxon>
        <taxon>Halieaceae</taxon>
        <taxon>Parahaliea</taxon>
    </lineage>
</organism>
<keyword evidence="3" id="KW-1185">Reference proteome</keyword>
<sequence length="281" mass="30373">MDFHTHSSASDGELAPAALLARARERGIRCFAITDHDTVGGYLAVRDSAPDDGMTLVSGVEFSCRWSGVTIHIVGLGMDVEHPAMRQGLARLAEARLERGAKIATRLAKLGFADALAGAETRAGDSQLGRPHFAEWMLEQGFVESINEAFDKYLGQGKTGDVKAFWPELEEVTRWIVEAGGTAIIAHPLKYKFTHTKLRALVAAFKAAGGTALELVNGRQNPEQTATLRRLALECELAVSAGSDFHRESSFGPNLGVEFRAPEGLQCIAQQFLPGQSEERA</sequence>
<evidence type="ECO:0000313" key="2">
    <source>
        <dbReference type="EMBL" id="TXS95169.1"/>
    </source>
</evidence>
<dbReference type="Gene3D" id="1.10.150.650">
    <property type="match status" value="1"/>
</dbReference>
<protein>
    <submittedName>
        <fullName evidence="2">PHP domain-containing protein</fullName>
    </submittedName>
</protein>
<evidence type="ECO:0000259" key="1">
    <source>
        <dbReference type="SMART" id="SM00481"/>
    </source>
</evidence>
<proteinExistence type="predicted"/>
<accession>A0A5C9A522</accession>
<dbReference type="GO" id="GO:0004534">
    <property type="term" value="F:5'-3' RNA exonuclease activity"/>
    <property type="evidence" value="ECO:0007669"/>
    <property type="project" value="TreeGrafter"/>
</dbReference>
<dbReference type="InterPro" id="IPR052018">
    <property type="entry name" value="PHP_domain"/>
</dbReference>
<dbReference type="EMBL" id="VRYZ01000001">
    <property type="protein sequence ID" value="TXS95169.1"/>
    <property type="molecule type" value="Genomic_DNA"/>
</dbReference>